<evidence type="ECO:0000256" key="18">
    <source>
        <dbReference type="PROSITE-ProRule" id="PRU00703"/>
    </source>
</evidence>
<feature type="binding site" description="in other chain" evidence="13 17">
    <location>
        <position position="303"/>
    </location>
    <ligand>
        <name>K(+)</name>
        <dbReference type="ChEBI" id="CHEBI:29103"/>
        <note>ligand shared between two tetrameric partners</note>
    </ligand>
</feature>
<evidence type="ECO:0000256" key="7">
    <source>
        <dbReference type="ARBA" id="ARBA00022755"/>
    </source>
</evidence>
<evidence type="ECO:0000313" key="23">
    <source>
        <dbReference type="Proteomes" id="UP000500961"/>
    </source>
</evidence>
<feature type="binding site" description="in other chain" evidence="13 17">
    <location>
        <position position="305"/>
    </location>
    <ligand>
        <name>K(+)</name>
        <dbReference type="ChEBI" id="CHEBI:29103"/>
        <note>ligand shared between two tetrameric partners</note>
    </ligand>
</feature>
<evidence type="ECO:0000256" key="5">
    <source>
        <dbReference type="ARBA" id="ARBA00022737"/>
    </source>
</evidence>
<feature type="domain" description="CBS" evidence="21">
    <location>
        <begin position="97"/>
        <end position="155"/>
    </location>
</feature>
<dbReference type="InterPro" id="IPR001093">
    <property type="entry name" value="IMP_DH_GMPRt"/>
</dbReference>
<feature type="active site" description="Proton acceptor" evidence="13 14">
    <location>
        <position position="404"/>
    </location>
</feature>
<keyword evidence="9 13" id="KW-0560">Oxidoreductase</keyword>
<evidence type="ECO:0000256" key="17">
    <source>
        <dbReference type="PIRSR" id="PIRSR000130-4"/>
    </source>
</evidence>
<comment type="cofactor">
    <cofactor evidence="1 13">
        <name>K(+)</name>
        <dbReference type="ChEBI" id="CHEBI:29103"/>
    </cofactor>
</comment>
<keyword evidence="23" id="KW-1185">Reference proteome</keyword>
<feature type="binding site" evidence="13 15">
    <location>
        <begin position="364"/>
        <end position="365"/>
    </location>
    <ligand>
        <name>IMP</name>
        <dbReference type="ChEBI" id="CHEBI:58053"/>
    </ligand>
</feature>
<proteinExistence type="inferred from homology"/>
<name>A0A7D3XLI2_9BACT</name>
<sequence length="493" mass="52838">MSFLKNKVVAEGLTFDDVLLVPAYSEVLPRNVDLTSKFSRNIELKAPIVSAAMDTVTEAALAIAIAREGGIGVIHKNMSIEAQARQVREVKRAENGMIYEPVTIGPNATIGDALAMMKEYHIGGIPVVDESGILIGIITNRDLRFHENLRTPISEVMTSKGIITTNQSIDLEKATEILKEHKIEKLPVVDENNKLIGLLTYKDITKVKDNPNASKDKKGRLRVAAGVGVTSDTLERVKALYDNDVDAIVIDTAHGHTKGVVEMLKKVKKEFPGLDVVVGNIATAEAAKMLVDAGADAVKVGIGPGSICTTRVVAGVGVPQLNAIWDVSKAIKGSGVPVIADGGIRYSGDIVKALAAGADTIMAGSLFAGVEESPGETIIYNGRKFKSYRGMGSLDAMQKGSKDRYFQDVEDDIKKLVPEGIVARVPYKGTLSEVFYQLIGGLRAGMGYCGAPNLEALKNAKFVRITNAGIIESHPHDVAITREAPNYSRDSAY</sequence>
<dbReference type="PANTHER" id="PTHR11911">
    <property type="entry name" value="INOSINE-5-MONOPHOSPHATE DEHYDROGENASE RELATED"/>
    <property type="match status" value="1"/>
</dbReference>
<evidence type="ECO:0000256" key="16">
    <source>
        <dbReference type="PIRSR" id="PIRSR000130-3"/>
    </source>
</evidence>
<dbReference type="InterPro" id="IPR013785">
    <property type="entry name" value="Aldolase_TIM"/>
</dbReference>
<feature type="binding site" evidence="13 15">
    <location>
        <begin position="341"/>
        <end position="343"/>
    </location>
    <ligand>
        <name>IMP</name>
        <dbReference type="ChEBI" id="CHEBI:58053"/>
    </ligand>
</feature>
<dbReference type="SMART" id="SM00116">
    <property type="entry name" value="CBS"/>
    <property type="match status" value="2"/>
</dbReference>
<evidence type="ECO:0000256" key="6">
    <source>
        <dbReference type="ARBA" id="ARBA00022749"/>
    </source>
</evidence>
<dbReference type="PANTHER" id="PTHR11911:SF111">
    <property type="entry name" value="INOSINE-5'-MONOPHOSPHATE DEHYDROGENASE"/>
    <property type="match status" value="1"/>
</dbReference>
<gene>
    <name evidence="13 22" type="primary">guaB</name>
    <name evidence="22" type="ORF">FHG85_03865</name>
</gene>
<dbReference type="GO" id="GO:0006177">
    <property type="term" value="P:GMP biosynthetic process"/>
    <property type="evidence" value="ECO:0007669"/>
    <property type="project" value="UniProtKB-UniRule"/>
</dbReference>
<feature type="binding site" evidence="16">
    <location>
        <begin position="251"/>
        <end position="253"/>
    </location>
    <ligand>
        <name>NAD(+)</name>
        <dbReference type="ChEBI" id="CHEBI:57540"/>
    </ligand>
</feature>
<dbReference type="PROSITE" id="PS00487">
    <property type="entry name" value="IMP_DH_GMP_RED"/>
    <property type="match status" value="1"/>
</dbReference>
<accession>A0A7D3XLI2</accession>
<dbReference type="SUPFAM" id="SSF54631">
    <property type="entry name" value="CBS-domain pair"/>
    <property type="match status" value="1"/>
</dbReference>
<dbReference type="GO" id="GO:0046872">
    <property type="term" value="F:metal ion binding"/>
    <property type="evidence" value="ECO:0007669"/>
    <property type="project" value="UniProtKB-UniRule"/>
</dbReference>
<dbReference type="EC" id="1.1.1.205" evidence="13 20"/>
<keyword evidence="6 13" id="KW-0332">GMP biosynthesis</keyword>
<dbReference type="UniPathway" id="UPA00601">
    <property type="reaction ID" value="UER00295"/>
</dbReference>
<dbReference type="SUPFAM" id="SSF51412">
    <property type="entry name" value="Inosine monophosphate dehydrogenase (IMPDH)"/>
    <property type="match status" value="1"/>
</dbReference>
<keyword evidence="4 13" id="KW-0479">Metal-binding</keyword>
<comment type="subunit">
    <text evidence="3 13">Homotetramer.</text>
</comment>
<evidence type="ECO:0000256" key="14">
    <source>
        <dbReference type="PIRSR" id="PIRSR000130-1"/>
    </source>
</evidence>
<dbReference type="GO" id="GO:0006183">
    <property type="term" value="P:GTP biosynthetic process"/>
    <property type="evidence" value="ECO:0007669"/>
    <property type="project" value="TreeGrafter"/>
</dbReference>
<dbReference type="InterPro" id="IPR005990">
    <property type="entry name" value="IMP_DH"/>
</dbReference>
<protein>
    <recommendedName>
        <fullName evidence="13 20">Inosine-5'-monophosphate dehydrogenase</fullName>
        <shortName evidence="13">IMP dehydrogenase</shortName>
        <shortName evidence="13">IMPD</shortName>
        <shortName evidence="13">IMPDH</shortName>
        <ecNumber evidence="13 20">1.1.1.205</ecNumber>
    </recommendedName>
</protein>
<evidence type="ECO:0000259" key="21">
    <source>
        <dbReference type="PROSITE" id="PS51371"/>
    </source>
</evidence>
<keyword evidence="11 18" id="KW-0129">CBS domain</keyword>
<feature type="binding site" evidence="13 15">
    <location>
        <begin position="388"/>
        <end position="392"/>
    </location>
    <ligand>
        <name>IMP</name>
        <dbReference type="ChEBI" id="CHEBI:58053"/>
    </ligand>
</feature>
<evidence type="ECO:0000256" key="9">
    <source>
        <dbReference type="ARBA" id="ARBA00023002"/>
    </source>
</evidence>
<dbReference type="Pfam" id="PF00571">
    <property type="entry name" value="CBS"/>
    <property type="match status" value="2"/>
</dbReference>
<evidence type="ECO:0000256" key="4">
    <source>
        <dbReference type="ARBA" id="ARBA00022723"/>
    </source>
</evidence>
<evidence type="ECO:0000256" key="19">
    <source>
        <dbReference type="RuleBase" id="RU003927"/>
    </source>
</evidence>
<evidence type="ECO:0000256" key="20">
    <source>
        <dbReference type="RuleBase" id="RU003928"/>
    </source>
</evidence>
<evidence type="ECO:0000256" key="1">
    <source>
        <dbReference type="ARBA" id="ARBA00001958"/>
    </source>
</evidence>
<dbReference type="RefSeq" id="WP_173073169.1">
    <property type="nucleotide sequence ID" value="NZ_CP041345.1"/>
</dbReference>
<evidence type="ECO:0000256" key="13">
    <source>
        <dbReference type="HAMAP-Rule" id="MF_01964"/>
    </source>
</evidence>
<comment type="caution">
    <text evidence="13">Lacks conserved residue(s) required for the propagation of feature annotation.</text>
</comment>
<evidence type="ECO:0000256" key="10">
    <source>
        <dbReference type="ARBA" id="ARBA00023027"/>
    </source>
</evidence>
<feature type="binding site" evidence="13">
    <location>
        <position position="472"/>
    </location>
    <ligand>
        <name>K(+)</name>
        <dbReference type="ChEBI" id="CHEBI:29103"/>
        <note>ligand shared between two tetrameric partners</note>
    </ligand>
</feature>
<dbReference type="Proteomes" id="UP000500961">
    <property type="component" value="Chromosome"/>
</dbReference>
<feature type="domain" description="CBS" evidence="21">
    <location>
        <begin position="157"/>
        <end position="214"/>
    </location>
</feature>
<evidence type="ECO:0000256" key="8">
    <source>
        <dbReference type="ARBA" id="ARBA00022958"/>
    </source>
</evidence>
<dbReference type="InterPro" id="IPR000644">
    <property type="entry name" value="CBS_dom"/>
</dbReference>
<dbReference type="CDD" id="cd00381">
    <property type="entry name" value="IMPDH"/>
    <property type="match status" value="1"/>
</dbReference>
<dbReference type="GO" id="GO:0000166">
    <property type="term" value="F:nucleotide binding"/>
    <property type="evidence" value="ECO:0007669"/>
    <property type="project" value="UniProtKB-UniRule"/>
</dbReference>
<reference evidence="22 23" key="1">
    <citation type="submission" date="2019-07" db="EMBL/GenBank/DDBJ databases">
        <title>Thalassofilum flectens gen. nov., sp. nov., a novel moderate thermophilic anaerobe from a shallow sea hot spring in Kunashir Island (Russia), representing a new family in the order Bacteroidales, and proposal of Thalassofilacea fam. nov.</title>
        <authorList>
            <person name="Kochetkova T.V."/>
            <person name="Podosokorskaya O.A."/>
            <person name="Novikov A."/>
            <person name="Elcheninov A.G."/>
            <person name="Toshchakov S.V."/>
            <person name="Kublanov I.V."/>
        </authorList>
    </citation>
    <scope>NUCLEOTIDE SEQUENCE [LARGE SCALE GENOMIC DNA]</scope>
    <source>
        <strain evidence="22 23">38-H</strain>
    </source>
</reference>
<dbReference type="SMART" id="SM01240">
    <property type="entry name" value="IMPDH"/>
    <property type="match status" value="1"/>
</dbReference>
<dbReference type="Gene3D" id="3.20.20.70">
    <property type="entry name" value="Aldolase class I"/>
    <property type="match status" value="1"/>
</dbReference>
<feature type="binding site" evidence="13">
    <location>
        <position position="474"/>
    </location>
    <ligand>
        <name>K(+)</name>
        <dbReference type="ChEBI" id="CHEBI:29103"/>
        <note>ligand shared between two tetrameric partners</note>
    </ligand>
</feature>
<keyword evidence="10 13" id="KW-0520">NAD</keyword>
<comment type="catalytic activity">
    <reaction evidence="12 13 20">
        <text>IMP + NAD(+) + H2O = XMP + NADH + H(+)</text>
        <dbReference type="Rhea" id="RHEA:11708"/>
        <dbReference type="ChEBI" id="CHEBI:15377"/>
        <dbReference type="ChEBI" id="CHEBI:15378"/>
        <dbReference type="ChEBI" id="CHEBI:57464"/>
        <dbReference type="ChEBI" id="CHEBI:57540"/>
        <dbReference type="ChEBI" id="CHEBI:57945"/>
        <dbReference type="ChEBI" id="CHEBI:58053"/>
        <dbReference type="EC" id="1.1.1.205"/>
    </reaction>
</comment>
<comment type="pathway">
    <text evidence="13 20">Purine metabolism; XMP biosynthesis via de novo pathway; XMP from IMP: step 1/1.</text>
</comment>
<dbReference type="CDD" id="cd04601">
    <property type="entry name" value="CBS_pair_IMPDH"/>
    <property type="match status" value="1"/>
</dbReference>
<feature type="binding site" evidence="13">
    <location>
        <position position="251"/>
    </location>
    <ligand>
        <name>NAD(+)</name>
        <dbReference type="ChEBI" id="CHEBI:57540"/>
    </ligand>
</feature>
<feature type="binding site" evidence="13">
    <location>
        <position position="473"/>
    </location>
    <ligand>
        <name>K(+)</name>
        <dbReference type="ChEBI" id="CHEBI:29103"/>
        <note>ligand shared between two tetrameric partners</note>
    </ligand>
</feature>
<dbReference type="EMBL" id="CP041345">
    <property type="protein sequence ID" value="QKG79436.1"/>
    <property type="molecule type" value="Genomic_DNA"/>
</dbReference>
<dbReference type="PIRSF" id="PIRSF000130">
    <property type="entry name" value="IMPDH"/>
    <property type="match status" value="1"/>
</dbReference>
<evidence type="ECO:0000256" key="11">
    <source>
        <dbReference type="ARBA" id="ARBA00023122"/>
    </source>
</evidence>
<keyword evidence="7 13" id="KW-0658">Purine biosynthesis</keyword>
<keyword evidence="5" id="KW-0677">Repeat</keyword>
<dbReference type="AlphaFoldDB" id="A0A7D3XLI2"/>
<organism evidence="22 23">
    <name type="scientific">Tenuifilum thalassicum</name>
    <dbReference type="NCBI Taxonomy" id="2590900"/>
    <lineage>
        <taxon>Bacteria</taxon>
        <taxon>Pseudomonadati</taxon>
        <taxon>Bacteroidota</taxon>
        <taxon>Bacteroidia</taxon>
        <taxon>Bacteroidales</taxon>
        <taxon>Tenuifilaceae</taxon>
        <taxon>Tenuifilum</taxon>
    </lineage>
</organism>
<evidence type="ECO:0000313" key="22">
    <source>
        <dbReference type="EMBL" id="QKG79436.1"/>
    </source>
</evidence>
<feature type="binding site" evidence="13 15">
    <location>
        <position position="306"/>
    </location>
    <ligand>
        <name>IMP</name>
        <dbReference type="ChEBI" id="CHEBI:58053"/>
    </ligand>
</feature>
<dbReference type="PROSITE" id="PS51371">
    <property type="entry name" value="CBS"/>
    <property type="match status" value="2"/>
</dbReference>
<evidence type="ECO:0000256" key="15">
    <source>
        <dbReference type="PIRSR" id="PIRSR000130-2"/>
    </source>
</evidence>
<keyword evidence="8 13" id="KW-0630">Potassium</keyword>
<dbReference type="HAMAP" id="MF_01964">
    <property type="entry name" value="IMPDH"/>
    <property type="match status" value="1"/>
</dbReference>
<dbReference type="Pfam" id="PF00478">
    <property type="entry name" value="IMPDH"/>
    <property type="match status" value="1"/>
</dbReference>
<comment type="function">
    <text evidence="13">Catalyzes the conversion of inosine 5'-phosphate (IMP) to xanthosine 5'-phosphate (XMP), the first committed and rate-limiting step in the de novo synthesis of guanine nucleotides, and therefore plays an important role in the regulation of cell growth.</text>
</comment>
<dbReference type="FunFam" id="3.20.20.70:FF:000003">
    <property type="entry name" value="GMP reductase"/>
    <property type="match status" value="1"/>
</dbReference>
<feature type="binding site" description="in other chain" evidence="13 17">
    <location>
        <position position="308"/>
    </location>
    <ligand>
        <name>K(+)</name>
        <dbReference type="ChEBI" id="CHEBI:29103"/>
        <note>ligand shared between two tetrameric partners</note>
    </ligand>
</feature>
<dbReference type="KEGG" id="ttz:FHG85_03865"/>
<dbReference type="NCBIfam" id="TIGR01302">
    <property type="entry name" value="IMP_dehydrog"/>
    <property type="match status" value="1"/>
</dbReference>
<evidence type="ECO:0000256" key="3">
    <source>
        <dbReference type="ARBA" id="ARBA00011881"/>
    </source>
</evidence>
<feature type="active site" description="Thioimidate intermediate" evidence="13 14">
    <location>
        <position position="308"/>
    </location>
</feature>
<feature type="binding site" evidence="13 16">
    <location>
        <begin position="301"/>
        <end position="303"/>
    </location>
    <ligand>
        <name>NAD(+)</name>
        <dbReference type="ChEBI" id="CHEBI:57540"/>
    </ligand>
</feature>
<comment type="similarity">
    <text evidence="2 13 19">Belongs to the IMPDH/GMPR family.</text>
</comment>
<feature type="binding site" evidence="13 15">
    <location>
        <position position="419"/>
    </location>
    <ligand>
        <name>IMP</name>
        <dbReference type="ChEBI" id="CHEBI:58053"/>
    </ligand>
</feature>
<dbReference type="GO" id="GO:0003938">
    <property type="term" value="F:IMP dehydrogenase activity"/>
    <property type="evidence" value="ECO:0007669"/>
    <property type="project" value="UniProtKB-UniRule"/>
</dbReference>
<comment type="activity regulation">
    <text evidence="13">Mycophenolic acid (MPA) is a non-competitive inhibitor that prevents formation of the closed enzyme conformation by binding to the same site as the amobile flap. In contrast, mizoribine monophosphate (MZP) is a competitive inhibitor that induces the closed conformation. MPA is a potent inhibitor of mammalian IMPDHs but a poor inhibitor of the bacterial enzymes. MZP is a more potent inhibitor of bacterial IMPDH.</text>
</comment>
<evidence type="ECO:0000256" key="12">
    <source>
        <dbReference type="ARBA" id="ARBA00048028"/>
    </source>
</evidence>
<dbReference type="InterPro" id="IPR046342">
    <property type="entry name" value="CBS_dom_sf"/>
</dbReference>
<evidence type="ECO:0000256" key="2">
    <source>
        <dbReference type="ARBA" id="ARBA00005502"/>
    </source>
</evidence>
<dbReference type="InterPro" id="IPR015875">
    <property type="entry name" value="IMP_DH/GMP_Rdtase_CS"/>
</dbReference>